<evidence type="ECO:0000259" key="2">
    <source>
        <dbReference type="Pfam" id="PF13579"/>
    </source>
</evidence>
<protein>
    <submittedName>
        <fullName evidence="3">Glycosyl transferase group 1</fullName>
    </submittedName>
</protein>
<evidence type="ECO:0000259" key="1">
    <source>
        <dbReference type="Pfam" id="PF00534"/>
    </source>
</evidence>
<dbReference type="GO" id="GO:0016757">
    <property type="term" value="F:glycosyltransferase activity"/>
    <property type="evidence" value="ECO:0007669"/>
    <property type="project" value="InterPro"/>
</dbReference>
<comment type="caution">
    <text evidence="3">The sequence shown here is derived from an EMBL/GenBank/DDBJ whole genome shotgun (WGS) entry which is preliminary data.</text>
</comment>
<evidence type="ECO:0000313" key="3">
    <source>
        <dbReference type="EMBL" id="GAX61237.1"/>
    </source>
</evidence>
<dbReference type="InterPro" id="IPR028098">
    <property type="entry name" value="Glyco_trans_4-like_N"/>
</dbReference>
<dbReference type="CDD" id="cd03794">
    <property type="entry name" value="GT4_WbuB-like"/>
    <property type="match status" value="1"/>
</dbReference>
<feature type="domain" description="Glycosyltransferase subfamily 4-like N-terminal" evidence="2">
    <location>
        <begin position="317"/>
        <end position="485"/>
    </location>
</feature>
<dbReference type="AlphaFoldDB" id="A0A286TZD2"/>
<dbReference type="PANTHER" id="PTHR45947:SF3">
    <property type="entry name" value="SULFOQUINOVOSYL TRANSFERASE SQD2"/>
    <property type="match status" value="1"/>
</dbReference>
<sequence>MYVQRKRRACSAVWPIDEKAGNPPQGWTGWPEGKKFALVLTHDVETVKGQDNCRKLAELEMESGFHSCFNFVPERHKVSKELRHYLTDNGFEVGVHGLYHDGKLYKSKKTFQKRAIKINHYLKEWNSVGFRSPSMHNNLDWIHGLNIEYDSSTFDTDPFEPQSEGMKTIFPFLVTSNLTHNSYIELPYTLPQDSTLFLFMRENTIDIWKRKLDWIVEKGGMVLLNTHPDYMNLGEKKRNIEEYPIEYYVELLKYIKKRYKDQYWHVLPKHMAGFCKMQSTNLREIITNKKCQEKGSDKGMKKFCMVAYTNYESDNRVIRYAESLARRGGQVDVICLGVKDQPRYDKVNGVGVFRVQKRSHKETSKYMYLFKIILFYIKASTVLTGKYVFKKYDMIHIHNIPDFLVFTAFIPKIAGSKIILDIHDIVPEFYVDKFKVGNNSLTYKLLVMVERLSAAFADHVIVSNDLWRSKLITRSVDEGKCTTILNYPNSSVFFKREKKKRKDKFLIMYPGTLNWHQGLDIAIKAFGIICDNIPELEFHIRGGGVQVGELMELVAHLKLEERIFFKDYLPVEENANCMATADLGIVPKRADGFGNEAFSTKIFEFMGLGVPVIASNTKIDQFYFDESLVSFFKSGDERDLGEKIFLLVKDKVLRDQLVENSLKYMESNCWEVKENIYLNIVDKLVGNYKN</sequence>
<dbReference type="InterPro" id="IPR050194">
    <property type="entry name" value="Glycosyltransferase_grp1"/>
</dbReference>
<name>A0A286TZD2_9BACT</name>
<dbReference type="PANTHER" id="PTHR45947">
    <property type="entry name" value="SULFOQUINOVOSYL TRANSFERASE SQD2"/>
    <property type="match status" value="1"/>
</dbReference>
<reference evidence="4" key="1">
    <citation type="journal article" date="2017" name="Environ. Microbiol. Rep.">
        <title>Genetic Diversity of Marine Anaerobic Ammonium-Oxidizing Bacteria as Revealed by Genomic and Proteomic Analyses of 'Candidatus Scalindua japonica'.</title>
        <authorList>
            <person name="Oshiki M."/>
            <person name="Mizuto K."/>
            <person name="Kimura Z."/>
            <person name="Kindaichi T."/>
            <person name="Satoh H."/>
            <person name="Okabe S."/>
        </authorList>
    </citation>
    <scope>NUCLEOTIDE SEQUENCE [LARGE SCALE GENOMIC DNA]</scope>
    <source>
        <strain evidence="4">husup-a2</strain>
    </source>
</reference>
<dbReference type="Pfam" id="PF00534">
    <property type="entry name" value="Glycos_transf_1"/>
    <property type="match status" value="1"/>
</dbReference>
<proteinExistence type="predicted"/>
<evidence type="ECO:0000313" key="4">
    <source>
        <dbReference type="Proteomes" id="UP000218542"/>
    </source>
</evidence>
<dbReference type="Gene3D" id="3.40.50.2000">
    <property type="entry name" value="Glycogen Phosphorylase B"/>
    <property type="match status" value="2"/>
</dbReference>
<dbReference type="SUPFAM" id="SSF88713">
    <property type="entry name" value="Glycoside hydrolase/deacetylase"/>
    <property type="match status" value="1"/>
</dbReference>
<feature type="domain" description="Glycosyl transferase family 1" evidence="1">
    <location>
        <begin position="495"/>
        <end position="661"/>
    </location>
</feature>
<keyword evidence="4" id="KW-1185">Reference proteome</keyword>
<dbReference type="Proteomes" id="UP000218542">
    <property type="component" value="Unassembled WGS sequence"/>
</dbReference>
<dbReference type="GO" id="GO:0005975">
    <property type="term" value="P:carbohydrate metabolic process"/>
    <property type="evidence" value="ECO:0007669"/>
    <property type="project" value="InterPro"/>
</dbReference>
<keyword evidence="3" id="KW-0808">Transferase</keyword>
<dbReference type="EMBL" id="BAOS01000020">
    <property type="protein sequence ID" value="GAX61237.1"/>
    <property type="molecule type" value="Genomic_DNA"/>
</dbReference>
<dbReference type="Pfam" id="PF13579">
    <property type="entry name" value="Glyco_trans_4_4"/>
    <property type="match status" value="1"/>
</dbReference>
<dbReference type="SUPFAM" id="SSF53756">
    <property type="entry name" value="UDP-Glycosyltransferase/glycogen phosphorylase"/>
    <property type="match status" value="1"/>
</dbReference>
<dbReference type="InterPro" id="IPR001296">
    <property type="entry name" value="Glyco_trans_1"/>
</dbReference>
<dbReference type="InterPro" id="IPR011330">
    <property type="entry name" value="Glyco_hydro/deAcase_b/a-brl"/>
</dbReference>
<organism evidence="3 4">
    <name type="scientific">Candidatus Scalindua japonica</name>
    <dbReference type="NCBI Taxonomy" id="1284222"/>
    <lineage>
        <taxon>Bacteria</taxon>
        <taxon>Pseudomonadati</taxon>
        <taxon>Planctomycetota</taxon>
        <taxon>Candidatus Brocadiia</taxon>
        <taxon>Candidatus Brocadiales</taxon>
        <taxon>Candidatus Scalinduaceae</taxon>
        <taxon>Candidatus Scalindua</taxon>
    </lineage>
</organism>
<accession>A0A286TZD2</accession>
<gene>
    <name evidence="3" type="ORF">SCALIN_C20_0014</name>
</gene>
<dbReference type="Gene3D" id="3.20.20.370">
    <property type="entry name" value="Glycoside hydrolase/deacetylase"/>
    <property type="match status" value="1"/>
</dbReference>